<dbReference type="Gene3D" id="1.20.5.990">
    <property type="entry name" value="Nemo cc2-lz domain - 1d5 darpin complex"/>
    <property type="match status" value="1"/>
</dbReference>
<organism evidence="2 3">
    <name type="scientific">Paramuricea clavata</name>
    <name type="common">Red gorgonian</name>
    <name type="synonym">Violescent sea-whip</name>
    <dbReference type="NCBI Taxonomy" id="317549"/>
    <lineage>
        <taxon>Eukaryota</taxon>
        <taxon>Metazoa</taxon>
        <taxon>Cnidaria</taxon>
        <taxon>Anthozoa</taxon>
        <taxon>Octocorallia</taxon>
        <taxon>Malacalcyonacea</taxon>
        <taxon>Plexauridae</taxon>
        <taxon>Paramuricea</taxon>
    </lineage>
</organism>
<sequence length="206" mass="23947">MVLAELEQENYNLARKMENMKKQWENEIEKNVQTKLKLEESKTKRADLKHKCDAFFSQVEGLHLQLQQSEEDNGDLRIKLRDRETRIQTLTDSAARNLSAAMEQIEVLRQQVAVYAEDFAKERSDRERIEAEAEEENRALGEQAAMNLSTATEENEVLRHQIEADRERLVDLEEEIVALRQQARRALRIGQPVVLPAHEEMPAVLE</sequence>
<reference evidence="2" key="1">
    <citation type="submission" date="2020-04" db="EMBL/GenBank/DDBJ databases">
        <authorList>
            <person name="Alioto T."/>
            <person name="Alioto T."/>
            <person name="Gomez Garrido J."/>
        </authorList>
    </citation>
    <scope>NUCLEOTIDE SEQUENCE</scope>
    <source>
        <strain evidence="2">A484AB</strain>
    </source>
</reference>
<dbReference type="Proteomes" id="UP001152795">
    <property type="component" value="Unassembled WGS sequence"/>
</dbReference>
<comment type="caution">
    <text evidence="2">The sequence shown here is derived from an EMBL/GenBank/DDBJ whole genome shotgun (WGS) entry which is preliminary data.</text>
</comment>
<dbReference type="InterPro" id="IPR032419">
    <property type="entry name" value="CC2-LZ_dom"/>
</dbReference>
<accession>A0A7D9EVQ5</accession>
<name>A0A7D9EVQ5_PARCT</name>
<keyword evidence="3" id="KW-1185">Reference proteome</keyword>
<evidence type="ECO:0000259" key="1">
    <source>
        <dbReference type="Pfam" id="PF16516"/>
    </source>
</evidence>
<proteinExistence type="predicted"/>
<dbReference type="Pfam" id="PF16516">
    <property type="entry name" value="CC2-LZ"/>
    <property type="match status" value="1"/>
</dbReference>
<gene>
    <name evidence="2" type="ORF">PACLA_8A029191</name>
</gene>
<feature type="domain" description="NF-kappa-B essential modulator NEMO CC2-LZ" evidence="1">
    <location>
        <begin position="56"/>
        <end position="135"/>
    </location>
</feature>
<protein>
    <recommendedName>
        <fullName evidence="1">NF-kappa-B essential modulator NEMO CC2-LZ domain-containing protein</fullName>
    </recommendedName>
</protein>
<evidence type="ECO:0000313" key="2">
    <source>
        <dbReference type="EMBL" id="CAB4017743.1"/>
    </source>
</evidence>
<dbReference type="EMBL" id="CACRXK020009692">
    <property type="protein sequence ID" value="CAB4017743.1"/>
    <property type="molecule type" value="Genomic_DNA"/>
</dbReference>
<dbReference type="AlphaFoldDB" id="A0A7D9EVQ5"/>
<evidence type="ECO:0000313" key="3">
    <source>
        <dbReference type="Proteomes" id="UP001152795"/>
    </source>
</evidence>